<feature type="non-terminal residue" evidence="2">
    <location>
        <position position="1"/>
    </location>
</feature>
<reference evidence="2" key="1">
    <citation type="submission" date="2020-02" db="EMBL/GenBank/DDBJ databases">
        <authorList>
            <person name="Meier V. D."/>
        </authorList>
    </citation>
    <scope>NUCLEOTIDE SEQUENCE</scope>
    <source>
        <strain evidence="2">AVDCRST_MAG33</strain>
    </source>
</reference>
<name>A0A6J4USX1_9BACT</name>
<accession>A0A6J4USX1</accession>
<feature type="non-terminal residue" evidence="2">
    <location>
        <position position="43"/>
    </location>
</feature>
<evidence type="ECO:0000256" key="1">
    <source>
        <dbReference type="SAM" id="MobiDB-lite"/>
    </source>
</evidence>
<protein>
    <submittedName>
        <fullName evidence="2">Uncharacterized protein</fullName>
    </submittedName>
</protein>
<proteinExistence type="predicted"/>
<sequence length="43" mass="4981">GRRLRPRGRRSGRRRWTGASSRWPPLAVWPTFPTLPGHRSFPG</sequence>
<feature type="compositionally biased region" description="Basic residues" evidence="1">
    <location>
        <begin position="1"/>
        <end position="16"/>
    </location>
</feature>
<evidence type="ECO:0000313" key="2">
    <source>
        <dbReference type="EMBL" id="CAA9557021.1"/>
    </source>
</evidence>
<gene>
    <name evidence="2" type="ORF">AVDCRST_MAG33-1365</name>
</gene>
<organism evidence="2">
    <name type="scientific">uncultured Thermomicrobiales bacterium</name>
    <dbReference type="NCBI Taxonomy" id="1645740"/>
    <lineage>
        <taxon>Bacteria</taxon>
        <taxon>Pseudomonadati</taxon>
        <taxon>Thermomicrobiota</taxon>
        <taxon>Thermomicrobia</taxon>
        <taxon>Thermomicrobiales</taxon>
        <taxon>environmental samples</taxon>
    </lineage>
</organism>
<dbReference type="EMBL" id="CADCWK010000136">
    <property type="protein sequence ID" value="CAA9557021.1"/>
    <property type="molecule type" value="Genomic_DNA"/>
</dbReference>
<feature type="region of interest" description="Disordered" evidence="1">
    <location>
        <begin position="1"/>
        <end position="22"/>
    </location>
</feature>
<dbReference type="AlphaFoldDB" id="A0A6J4USX1"/>